<reference evidence="5" key="1">
    <citation type="submission" date="2020-11" db="EMBL/GenBank/DDBJ databases">
        <title>Nocardioides sp. CBS4Y-1, whole genome shotgun sequence.</title>
        <authorList>
            <person name="Tuo L."/>
        </authorList>
    </citation>
    <scope>NUCLEOTIDE SEQUENCE</scope>
    <source>
        <strain evidence="5">CBS4Y-1</strain>
    </source>
</reference>
<keyword evidence="2" id="KW-0443">Lipid metabolism</keyword>
<evidence type="ECO:0000256" key="2">
    <source>
        <dbReference type="ARBA" id="ARBA00023098"/>
    </source>
</evidence>
<comment type="similarity">
    <text evidence="1 4">Belongs to the enoyl-CoA hydratase/isomerase family.</text>
</comment>
<dbReference type="Gene3D" id="1.10.12.10">
    <property type="entry name" value="Lyase 2-enoyl-coa Hydratase, Chain A, domain 2"/>
    <property type="match status" value="1"/>
</dbReference>
<dbReference type="Proteomes" id="UP000656804">
    <property type="component" value="Unassembled WGS sequence"/>
</dbReference>
<dbReference type="PROSITE" id="PS00166">
    <property type="entry name" value="ENOYL_COA_HYDRATASE"/>
    <property type="match status" value="1"/>
</dbReference>
<dbReference type="SUPFAM" id="SSF52096">
    <property type="entry name" value="ClpP/crotonase"/>
    <property type="match status" value="1"/>
</dbReference>
<proteinExistence type="inferred from homology"/>
<dbReference type="PANTHER" id="PTHR11941:SF169">
    <property type="entry name" value="(7AS)-7A-METHYL-1,5-DIOXO-2,3,5,6,7,7A-HEXAHYDRO-1H-INDENE-CARBOXYL-COA HYDROLASE"/>
    <property type="match status" value="1"/>
</dbReference>
<dbReference type="GO" id="GO:0016829">
    <property type="term" value="F:lyase activity"/>
    <property type="evidence" value="ECO:0007669"/>
    <property type="project" value="UniProtKB-KW"/>
</dbReference>
<dbReference type="PANTHER" id="PTHR11941">
    <property type="entry name" value="ENOYL-COA HYDRATASE-RELATED"/>
    <property type="match status" value="1"/>
</dbReference>
<dbReference type="Pfam" id="PF00378">
    <property type="entry name" value="ECH_1"/>
    <property type="match status" value="1"/>
</dbReference>
<dbReference type="InterPro" id="IPR018376">
    <property type="entry name" value="Enoyl-CoA_hyd/isom_CS"/>
</dbReference>
<protein>
    <submittedName>
        <fullName evidence="5">Enoyl-CoA hydratase/isomerase family protein</fullName>
    </submittedName>
</protein>
<evidence type="ECO:0000313" key="5">
    <source>
        <dbReference type="EMBL" id="MBF4160800.1"/>
    </source>
</evidence>
<evidence type="ECO:0000256" key="3">
    <source>
        <dbReference type="ARBA" id="ARBA00023239"/>
    </source>
</evidence>
<evidence type="ECO:0000256" key="4">
    <source>
        <dbReference type="RuleBase" id="RU003707"/>
    </source>
</evidence>
<dbReference type="RefSeq" id="WP_194501976.1">
    <property type="nucleotide sequence ID" value="NZ_JADIVZ010000001.1"/>
</dbReference>
<dbReference type="InterPro" id="IPR001753">
    <property type="entry name" value="Enoyl-CoA_hydra/iso"/>
</dbReference>
<evidence type="ECO:0000313" key="6">
    <source>
        <dbReference type="Proteomes" id="UP000656804"/>
    </source>
</evidence>
<gene>
    <name evidence="5" type="ORF">ISG29_03805</name>
</gene>
<organism evidence="5 6">
    <name type="scientific">Nocardioides acrostichi</name>
    <dbReference type="NCBI Taxonomy" id="2784339"/>
    <lineage>
        <taxon>Bacteria</taxon>
        <taxon>Bacillati</taxon>
        <taxon>Actinomycetota</taxon>
        <taxon>Actinomycetes</taxon>
        <taxon>Propionibacteriales</taxon>
        <taxon>Nocardioidaceae</taxon>
        <taxon>Nocardioides</taxon>
    </lineage>
</organism>
<evidence type="ECO:0000256" key="1">
    <source>
        <dbReference type="ARBA" id="ARBA00005254"/>
    </source>
</evidence>
<dbReference type="EMBL" id="JADIVZ010000001">
    <property type="protein sequence ID" value="MBF4160800.1"/>
    <property type="molecule type" value="Genomic_DNA"/>
</dbReference>
<keyword evidence="6" id="KW-1185">Reference proteome</keyword>
<name>A0A930UZB2_9ACTN</name>
<accession>A0A930UZB2</accession>
<dbReference type="Gene3D" id="3.90.226.10">
    <property type="entry name" value="2-enoyl-CoA Hydratase, Chain A, domain 1"/>
    <property type="match status" value="1"/>
</dbReference>
<sequence>MVHVEARAAGRVSVFRLDRPRARNAIDGETAAALESWVRGLDADPEIWMGVLSASGPVFCAGADLKEISAGRLDSLSTAAGGFGGITRLARETPLVAAVDGPALAGGCELALACDLIVASEQASFGIPEVKRSLIAGGGGLIRLPSLLPQRIAMELALTGSPIDARRAYDLGLVNRLVGDGDAEAGAVRLAEEICRNAPLAVRASRRLVVEASTVDHERLWELSDAASRAIELTADFAEGPRAFMEKREPVWTGR</sequence>
<dbReference type="CDD" id="cd06558">
    <property type="entry name" value="crotonase-like"/>
    <property type="match status" value="1"/>
</dbReference>
<keyword evidence="3" id="KW-0456">Lyase</keyword>
<dbReference type="GO" id="GO:0006635">
    <property type="term" value="P:fatty acid beta-oxidation"/>
    <property type="evidence" value="ECO:0007669"/>
    <property type="project" value="TreeGrafter"/>
</dbReference>
<dbReference type="InterPro" id="IPR014748">
    <property type="entry name" value="Enoyl-CoA_hydra_C"/>
</dbReference>
<dbReference type="AlphaFoldDB" id="A0A930UZB2"/>
<comment type="caution">
    <text evidence="5">The sequence shown here is derived from an EMBL/GenBank/DDBJ whole genome shotgun (WGS) entry which is preliminary data.</text>
</comment>
<dbReference type="InterPro" id="IPR029045">
    <property type="entry name" value="ClpP/crotonase-like_dom_sf"/>
</dbReference>